<evidence type="ECO:0000256" key="1">
    <source>
        <dbReference type="SAM" id="MobiDB-lite"/>
    </source>
</evidence>
<dbReference type="EMBL" id="ASGP02000004">
    <property type="protein sequence ID" value="KAH9510520.1"/>
    <property type="molecule type" value="Genomic_DNA"/>
</dbReference>
<protein>
    <submittedName>
        <fullName evidence="2">Uncharacterized protein</fullName>
    </submittedName>
</protein>
<evidence type="ECO:0000313" key="2">
    <source>
        <dbReference type="EMBL" id="KAH9510520.1"/>
    </source>
</evidence>
<reference evidence="2" key="2">
    <citation type="journal article" date="2022" name="Res Sq">
        <title>Comparative Genomics Reveals Insights into the Divergent Evolution of Astigmatic Mites and Household Pest Adaptations.</title>
        <authorList>
            <person name="Xiong Q."/>
            <person name="Wan A.T.-Y."/>
            <person name="Liu X.-Y."/>
            <person name="Fung C.S.-H."/>
            <person name="Xiao X."/>
            <person name="Malainual N."/>
            <person name="Hou J."/>
            <person name="Wang L."/>
            <person name="Wang M."/>
            <person name="Yang K."/>
            <person name="Cui Y."/>
            <person name="Leung E."/>
            <person name="Nong W."/>
            <person name="Shin S.-K."/>
            <person name="Au S."/>
            <person name="Jeong K.Y."/>
            <person name="Chew F.T."/>
            <person name="Hui J."/>
            <person name="Leung T.F."/>
            <person name="Tungtrongchitr A."/>
            <person name="Zhong N."/>
            <person name="Liu Z."/>
            <person name="Tsui S."/>
        </authorList>
    </citation>
    <scope>NUCLEOTIDE SEQUENCE</scope>
    <source>
        <strain evidence="2">Derf</strain>
        <tissue evidence="2">Whole organism</tissue>
    </source>
</reference>
<gene>
    <name evidence="2" type="ORF">DERF_009042</name>
</gene>
<dbReference type="AlphaFoldDB" id="A0A922L3M0"/>
<evidence type="ECO:0000313" key="3">
    <source>
        <dbReference type="Proteomes" id="UP000790347"/>
    </source>
</evidence>
<dbReference type="Proteomes" id="UP000790347">
    <property type="component" value="Unassembled WGS sequence"/>
</dbReference>
<keyword evidence="3" id="KW-1185">Reference proteome</keyword>
<sequence length="151" mass="17604">MSDNRKIDLHINVNTSHLTLERGVIQRINAYQLRKIYVGYLSRNIDKVTFLGLINYRPIPVVNVSQQQQQQQQQQQPSSDQQLLSKEKKDVPVAGLIRIITKPDHNCSNEMILTKSVNIESNSVTFMFRNMPLYLYKQGKFRNPNRQGLFM</sequence>
<reference evidence="2" key="1">
    <citation type="submission" date="2013-05" db="EMBL/GenBank/DDBJ databases">
        <authorList>
            <person name="Yim A.K.Y."/>
            <person name="Chan T.F."/>
            <person name="Ji K.M."/>
            <person name="Liu X.Y."/>
            <person name="Zhou J.W."/>
            <person name="Li R.Q."/>
            <person name="Yang K.Y."/>
            <person name="Li J."/>
            <person name="Li M."/>
            <person name="Law P.T.W."/>
            <person name="Wu Y.L."/>
            <person name="Cai Z.L."/>
            <person name="Qin H."/>
            <person name="Bao Y."/>
            <person name="Leung R.K.K."/>
            <person name="Ng P.K.S."/>
            <person name="Zou J."/>
            <person name="Zhong X.J."/>
            <person name="Ran P.X."/>
            <person name="Zhong N.S."/>
            <person name="Liu Z.G."/>
            <person name="Tsui S.K.W."/>
        </authorList>
    </citation>
    <scope>NUCLEOTIDE SEQUENCE</scope>
    <source>
        <strain evidence="2">Derf</strain>
        <tissue evidence="2">Whole organism</tissue>
    </source>
</reference>
<accession>A0A922L3M0</accession>
<name>A0A922L3M0_DERFA</name>
<comment type="caution">
    <text evidence="2">The sequence shown here is derived from an EMBL/GenBank/DDBJ whole genome shotgun (WGS) entry which is preliminary data.</text>
</comment>
<proteinExistence type="predicted"/>
<feature type="region of interest" description="Disordered" evidence="1">
    <location>
        <begin position="66"/>
        <end position="88"/>
    </location>
</feature>
<organism evidence="2 3">
    <name type="scientific">Dermatophagoides farinae</name>
    <name type="common">American house dust mite</name>
    <dbReference type="NCBI Taxonomy" id="6954"/>
    <lineage>
        <taxon>Eukaryota</taxon>
        <taxon>Metazoa</taxon>
        <taxon>Ecdysozoa</taxon>
        <taxon>Arthropoda</taxon>
        <taxon>Chelicerata</taxon>
        <taxon>Arachnida</taxon>
        <taxon>Acari</taxon>
        <taxon>Acariformes</taxon>
        <taxon>Sarcoptiformes</taxon>
        <taxon>Astigmata</taxon>
        <taxon>Psoroptidia</taxon>
        <taxon>Analgoidea</taxon>
        <taxon>Pyroglyphidae</taxon>
        <taxon>Dermatophagoidinae</taxon>
        <taxon>Dermatophagoides</taxon>
    </lineage>
</organism>
<feature type="compositionally biased region" description="Low complexity" evidence="1">
    <location>
        <begin position="66"/>
        <end position="82"/>
    </location>
</feature>